<gene>
    <name evidence="2" type="ORF">IAG11_22505</name>
</gene>
<dbReference type="RefSeq" id="WP_188147761.1">
    <property type="nucleotide sequence ID" value="NZ_JACSVK010000584.1"/>
</dbReference>
<dbReference type="EMBL" id="JACSVK010000584">
    <property type="protein sequence ID" value="MBD0222599.1"/>
    <property type="molecule type" value="Genomic_DNA"/>
</dbReference>
<dbReference type="SUPFAM" id="SSF52091">
    <property type="entry name" value="SpoIIaa-like"/>
    <property type="match status" value="1"/>
</dbReference>
<dbReference type="InterPro" id="IPR002645">
    <property type="entry name" value="STAS_dom"/>
</dbReference>
<dbReference type="InterPro" id="IPR052706">
    <property type="entry name" value="Membrane-Transporter-like"/>
</dbReference>
<dbReference type="Proteomes" id="UP000634608">
    <property type="component" value="Unassembled WGS sequence"/>
</dbReference>
<accession>A0A8I0FCQ8</accession>
<protein>
    <submittedName>
        <fullName evidence="2">SulP family inorganic anion transporter</fullName>
    </submittedName>
</protein>
<evidence type="ECO:0000313" key="2">
    <source>
        <dbReference type="EMBL" id="MBD0222599.1"/>
    </source>
</evidence>
<dbReference type="Gene3D" id="3.30.750.24">
    <property type="entry name" value="STAS domain"/>
    <property type="match status" value="1"/>
</dbReference>
<dbReference type="InterPro" id="IPR036513">
    <property type="entry name" value="STAS_dom_sf"/>
</dbReference>
<reference evidence="2" key="1">
    <citation type="submission" date="2020-08" db="EMBL/GenBank/DDBJ databases">
        <title>Diversity of carbapenem-resistant Acinetobacter baumannii and bacteriophage-mediated spread of the Oxa23 carbapenemase.</title>
        <authorList>
            <person name="Abouelfetouh A."/>
            <person name="Mattock J."/>
            <person name="Turner D."/>
            <person name="Li E."/>
            <person name="Evans B.A."/>
        </authorList>
    </citation>
    <scope>NUCLEOTIDE SEQUENCE</scope>
    <source>
        <strain evidence="2">A86</strain>
    </source>
</reference>
<feature type="domain" description="STAS" evidence="1">
    <location>
        <begin position="7"/>
        <end position="101"/>
    </location>
</feature>
<dbReference type="PANTHER" id="PTHR43310:SF1">
    <property type="entry name" value="SULFATE TRANSPORTER YBAR-RELATED"/>
    <property type="match status" value="1"/>
</dbReference>
<name>A0A8I0FCQ8_ACIBA</name>
<sequence>NKLENDIQVISSLEGNARLYDLRGQIFFSSSDRFMHGFNFKEKVKEVIIDLTHSHIWDVTSVAMLDSVVNKFQKNGIQVTVRGLNEASSIMIDKYGTHAKI</sequence>
<dbReference type="Pfam" id="PF01740">
    <property type="entry name" value="STAS"/>
    <property type="match status" value="1"/>
</dbReference>
<organism evidence="2 3">
    <name type="scientific">Acinetobacter baumannii</name>
    <dbReference type="NCBI Taxonomy" id="470"/>
    <lineage>
        <taxon>Bacteria</taxon>
        <taxon>Pseudomonadati</taxon>
        <taxon>Pseudomonadota</taxon>
        <taxon>Gammaproteobacteria</taxon>
        <taxon>Moraxellales</taxon>
        <taxon>Moraxellaceae</taxon>
        <taxon>Acinetobacter</taxon>
        <taxon>Acinetobacter calcoaceticus/baumannii complex</taxon>
    </lineage>
</organism>
<comment type="caution">
    <text evidence="2">The sequence shown here is derived from an EMBL/GenBank/DDBJ whole genome shotgun (WGS) entry which is preliminary data.</text>
</comment>
<evidence type="ECO:0000259" key="1">
    <source>
        <dbReference type="PROSITE" id="PS50801"/>
    </source>
</evidence>
<dbReference type="CDD" id="cd07042">
    <property type="entry name" value="STAS_SulP_like_sulfate_transporter"/>
    <property type="match status" value="1"/>
</dbReference>
<dbReference type="PROSITE" id="PS50801">
    <property type="entry name" value="STAS"/>
    <property type="match status" value="1"/>
</dbReference>
<dbReference type="PANTHER" id="PTHR43310">
    <property type="entry name" value="SULFATE TRANSPORTER YBAR-RELATED"/>
    <property type="match status" value="1"/>
</dbReference>
<evidence type="ECO:0000313" key="3">
    <source>
        <dbReference type="Proteomes" id="UP000634608"/>
    </source>
</evidence>
<feature type="non-terminal residue" evidence="2">
    <location>
        <position position="1"/>
    </location>
</feature>
<dbReference type="AlphaFoldDB" id="A0A8I0FCQ8"/>
<proteinExistence type="predicted"/>